<dbReference type="Pfam" id="PF03161">
    <property type="entry name" value="LAGLIDADG_2"/>
    <property type="match status" value="1"/>
</dbReference>
<reference evidence="3" key="1">
    <citation type="submission" date="2015-01" db="EMBL/GenBank/DDBJ databases">
        <title>The complete mitogenome of the white-rot fungus Ganoderma meredithiae (Basidiomycota, Polyporales) determined by Hiseq sequencing.</title>
        <authorList>
            <person name="Wang X.-C."/>
            <person name="Liu C."/>
        </authorList>
    </citation>
    <scope>NUCLEOTIDE SEQUENCE</scope>
    <source>
        <strain evidence="3">CGMCC5.766</strain>
    </source>
</reference>
<proteinExistence type="predicted"/>
<keyword evidence="3" id="KW-0540">Nuclease</keyword>
<dbReference type="Gene3D" id="3.10.28.10">
    <property type="entry name" value="Homing endonucleases"/>
    <property type="match status" value="2"/>
</dbReference>
<dbReference type="InterPro" id="IPR027434">
    <property type="entry name" value="Homing_endonucl"/>
</dbReference>
<keyword evidence="3" id="KW-0255">Endonuclease</keyword>
<accession>A0A0D4D396</accession>
<protein>
    <submittedName>
        <fullName evidence="3">LAGLIDADG type homing endonuclease</fullName>
    </submittedName>
</protein>
<dbReference type="EMBL" id="KP410262">
    <property type="protein sequence ID" value="AJT57354.1"/>
    <property type="molecule type" value="Genomic_DNA"/>
</dbReference>
<evidence type="ECO:0000313" key="3">
    <source>
        <dbReference type="EMBL" id="AJT57354.1"/>
    </source>
</evidence>
<keyword evidence="3" id="KW-0496">Mitochondrion</keyword>
<dbReference type="AlphaFoldDB" id="A0A0D4D396"/>
<dbReference type="SUPFAM" id="SSF55608">
    <property type="entry name" value="Homing endonucleases"/>
    <property type="match status" value="1"/>
</dbReference>
<comment type="function">
    <text evidence="1">Mitochondrial DNA endonuclease involved in intron homing.</text>
</comment>
<evidence type="ECO:0000259" key="2">
    <source>
        <dbReference type="Pfam" id="PF03161"/>
    </source>
</evidence>
<organism evidence="3">
    <name type="scientific">Ganoderma meredithae</name>
    <dbReference type="NCBI Taxonomy" id="154344"/>
    <lineage>
        <taxon>Eukaryota</taxon>
        <taxon>Fungi</taxon>
        <taxon>Dikarya</taxon>
        <taxon>Basidiomycota</taxon>
        <taxon>Agaricomycotina</taxon>
        <taxon>Agaricomycetes</taxon>
        <taxon>Polyporales</taxon>
        <taxon>Polyporaceae</taxon>
        <taxon>Ganoderma</taxon>
    </lineage>
</organism>
<dbReference type="GO" id="GO:0004519">
    <property type="term" value="F:endonuclease activity"/>
    <property type="evidence" value="ECO:0007669"/>
    <property type="project" value="UniProtKB-KW"/>
</dbReference>
<sequence>MILYSQLIGVKLEKNKPFISNEVKEVLFGSLLGDGNLELPPRGLNARFGFTQSLDKKDYFLSVLNSLAEICSGKYREMFYLDQRTGKTYTNLNFWSKSLPVLNEFYLKFYEDKVKIVPLDLSLLTPLALAHWVMQDGSRGTSKGLYLCTDSFTHADVQRLSQYLSNKYEIKCSIHKSGGNYRIYILAKSVETVKNLILPFMHKTMTYKLGV</sequence>
<dbReference type="InterPro" id="IPR004860">
    <property type="entry name" value="LAGLIDADG_dom"/>
</dbReference>
<feature type="domain" description="Homing endonuclease LAGLIDADG" evidence="2">
    <location>
        <begin position="24"/>
        <end position="191"/>
    </location>
</feature>
<name>A0A0D4D396_9APHY</name>
<evidence type="ECO:0000256" key="1">
    <source>
        <dbReference type="ARBA" id="ARBA00002670"/>
    </source>
</evidence>
<keyword evidence="3" id="KW-0378">Hydrolase</keyword>
<dbReference type="RefSeq" id="YP_009129963.1">
    <property type="nucleotide sequence ID" value="NC_026782.1"/>
</dbReference>
<gene>
    <name evidence="3" type="primary">ip14</name>
</gene>
<geneLocation type="mitochondrion" evidence="3"/>
<dbReference type="GeneID" id="24019723"/>